<dbReference type="OrthoDB" id="627374at2"/>
<proteinExistence type="predicted"/>
<organism evidence="1 2">
    <name type="scientific">Taibaiella soli</name>
    <dbReference type="NCBI Taxonomy" id="1649169"/>
    <lineage>
        <taxon>Bacteria</taxon>
        <taxon>Pseudomonadati</taxon>
        <taxon>Bacteroidota</taxon>
        <taxon>Chitinophagia</taxon>
        <taxon>Chitinophagales</taxon>
        <taxon>Chitinophagaceae</taxon>
        <taxon>Taibaiella</taxon>
    </lineage>
</organism>
<dbReference type="RefSeq" id="WP_110998169.1">
    <property type="nucleotide sequence ID" value="NZ_QKTW01000010.1"/>
</dbReference>
<evidence type="ECO:0000313" key="1">
    <source>
        <dbReference type="EMBL" id="PZF73719.1"/>
    </source>
</evidence>
<sequence>MEILTIDSTFQKGPIIRFNLSFEPYLRALEAYLDKCLIKEHRLFFESIRDAIKDHPGLKHPISDLKQLSEIKDVLDLLELNLFPLFPRDTEIEDAIGILSPIRFFSYSDGFKQILFNPDDTFRLEPFDIETTLEENYRMTYREILRKCYGLTELEPREALTIFQTRATGGIRAYYRMSINKQFVDIKVDGELPPLQQEWIDYATDILTVHRCLEHPIPLEQFRMEGFFIFTLKDVTEEEALHSLREIVANMHTQDEVYAFERMKHATLSYLGQEGLEVGMVPVVSLNRGYAYDDRIFQKTSLVFRGLQNGYTAAAREKLFNEFIASAGEKFQHSVYRNICADGETSDESEMLNRMGLQTLAVFPVWHQKKLMGLIEVGSQNMVVIKGNLVRKMEKVLPLFREFIVYQQNHFKELMESFIKERYTAIQPSVAWKFNDIAWHALQRNRHDFSDIATPTISFENLYPFYAAVDIRNSSQERSTAVRTDFLNQLHYLSHLLKNVNGNEIKDEIIELLLQIRYWQSQITDSLTIEQEADLTQFLETDSLQFIGRLKEGSYISEEEALDYAGRIATETGIFYRARNSYEESLQRINATLKIVLDEAEDRLQESIPHYLEKFKTDGWEYNLYSGKSIAPWQTYDTDAIFKIQNWQVRMMVDMAIAAHRIKGELPHQLSTTQLILAHMHPVNINFRIDEKRFDVEGAYSIRYEVIKKRIDKARILNSEERLTQPGTIAIVYAHNREAVAYRAQLQELIKEGRLLPDISFLELEKMQGITGMKAMRATINLNF</sequence>
<keyword evidence="2" id="KW-1185">Reference proteome</keyword>
<dbReference type="Proteomes" id="UP000248745">
    <property type="component" value="Unassembled WGS sequence"/>
</dbReference>
<dbReference type="AlphaFoldDB" id="A0A2W2BBX7"/>
<comment type="caution">
    <text evidence="1">The sequence shown here is derived from an EMBL/GenBank/DDBJ whole genome shotgun (WGS) entry which is preliminary data.</text>
</comment>
<reference evidence="1 2" key="1">
    <citation type="submission" date="2018-06" db="EMBL/GenBank/DDBJ databases">
        <title>Mucibacter soli gen. nov., sp. nov., a new member of the family Chitinophagaceae producing mucin.</title>
        <authorList>
            <person name="Kim M.-K."/>
            <person name="Park S."/>
            <person name="Kim T.-S."/>
            <person name="Joung Y."/>
            <person name="Han J.-H."/>
            <person name="Kim S.B."/>
        </authorList>
    </citation>
    <scope>NUCLEOTIDE SEQUENCE [LARGE SCALE GENOMIC DNA]</scope>
    <source>
        <strain evidence="1 2">R1-15</strain>
    </source>
</reference>
<evidence type="ECO:0008006" key="3">
    <source>
        <dbReference type="Google" id="ProtNLM"/>
    </source>
</evidence>
<evidence type="ECO:0000313" key="2">
    <source>
        <dbReference type="Proteomes" id="UP000248745"/>
    </source>
</evidence>
<protein>
    <recommendedName>
        <fullName evidence="3">GAF domain-containing protein</fullName>
    </recommendedName>
</protein>
<name>A0A2W2BBX7_9BACT</name>
<accession>A0A2W2BBX7</accession>
<dbReference type="EMBL" id="QKTW01000010">
    <property type="protein sequence ID" value="PZF73719.1"/>
    <property type="molecule type" value="Genomic_DNA"/>
</dbReference>
<gene>
    <name evidence="1" type="ORF">DN068_06905</name>
</gene>